<protein>
    <recommendedName>
        <fullName evidence="1">IstB-like ATP-binding domain-containing protein</fullName>
    </recommendedName>
</protein>
<dbReference type="EMBL" id="AEVO01000008">
    <property type="protein sequence ID" value="EFY07954.1"/>
    <property type="molecule type" value="Genomic_DNA"/>
</dbReference>
<keyword evidence="3" id="KW-1185">Reference proteome</keyword>
<dbReference type="PANTHER" id="PTHR30050:SF4">
    <property type="entry name" value="ATP-BINDING PROTEIN RV3427C IN INSERTION SEQUENCE-RELATED"/>
    <property type="match status" value="1"/>
</dbReference>
<reference evidence="2 3" key="1">
    <citation type="submission" date="2011-01" db="EMBL/GenBank/DDBJ databases">
        <authorList>
            <person name="Weinstock G."/>
            <person name="Sodergren E."/>
            <person name="Clifton S."/>
            <person name="Fulton L."/>
            <person name="Fulton B."/>
            <person name="Courtney L."/>
            <person name="Fronick C."/>
            <person name="Harrison M."/>
            <person name="Strong C."/>
            <person name="Farmer C."/>
            <person name="Delahaunty K."/>
            <person name="Markovic C."/>
            <person name="Hall O."/>
            <person name="Minx P."/>
            <person name="Tomlinson C."/>
            <person name="Mitreva M."/>
            <person name="Hou S."/>
            <person name="Chen J."/>
            <person name="Wollam A."/>
            <person name="Pepin K.H."/>
            <person name="Johnson M."/>
            <person name="Bhonagiri V."/>
            <person name="Zhang X."/>
            <person name="Suruliraj S."/>
            <person name="Warren W."/>
            <person name="Chinwalla A."/>
            <person name="Mardis E.R."/>
            <person name="Wilson R.K."/>
        </authorList>
    </citation>
    <scope>NUCLEOTIDE SEQUENCE [LARGE SCALE GENOMIC DNA]</scope>
    <source>
        <strain evidence="3">DSM 22608 / JCM 16073 / KCTC 15190 / YIT 12066</strain>
    </source>
</reference>
<dbReference type="PANTHER" id="PTHR30050">
    <property type="entry name" value="CHROMOSOMAL REPLICATION INITIATOR PROTEIN DNAA"/>
    <property type="match status" value="1"/>
</dbReference>
<dbReference type="RefSeq" id="WP_009142447.1">
    <property type="nucleotide sequence ID" value="NZ_GL830946.1"/>
</dbReference>
<name>E8LHP9_SUCHY</name>
<dbReference type="GO" id="GO:0005524">
    <property type="term" value="F:ATP binding"/>
    <property type="evidence" value="ECO:0007669"/>
    <property type="project" value="InterPro"/>
</dbReference>
<dbReference type="Proteomes" id="UP000018458">
    <property type="component" value="Unassembled WGS sequence"/>
</dbReference>
<proteinExistence type="predicted"/>
<dbReference type="Pfam" id="PF01695">
    <property type="entry name" value="IstB_IS21"/>
    <property type="match status" value="1"/>
</dbReference>
<dbReference type="eggNOG" id="COG1484">
    <property type="taxonomic scope" value="Bacteria"/>
</dbReference>
<dbReference type="AlphaFoldDB" id="E8LHP9"/>
<evidence type="ECO:0000313" key="3">
    <source>
        <dbReference type="Proteomes" id="UP000018458"/>
    </source>
</evidence>
<dbReference type="Gene3D" id="3.40.50.300">
    <property type="entry name" value="P-loop containing nucleotide triphosphate hydrolases"/>
    <property type="match status" value="1"/>
</dbReference>
<dbReference type="SUPFAM" id="SSF52540">
    <property type="entry name" value="P-loop containing nucleoside triphosphate hydrolases"/>
    <property type="match status" value="1"/>
</dbReference>
<comment type="caution">
    <text evidence="2">The sequence shown here is derived from an EMBL/GenBank/DDBJ whole genome shotgun (WGS) entry which is preliminary data.</text>
</comment>
<feature type="domain" description="IstB-like ATP-binding" evidence="1">
    <location>
        <begin position="87"/>
        <end position="230"/>
    </location>
</feature>
<dbReference type="InterPro" id="IPR002611">
    <property type="entry name" value="IstB_ATP-bd"/>
</dbReference>
<evidence type="ECO:0000313" key="2">
    <source>
        <dbReference type="EMBL" id="EFY07954.1"/>
    </source>
</evidence>
<dbReference type="HOGENOM" id="CLU_1053463_0_0_6"/>
<organism evidence="2 3">
    <name type="scientific">Succinatimonas hippei (strain DSM 22608 / JCM 16073 / KCTC 15190 / YIT 12066)</name>
    <dbReference type="NCBI Taxonomy" id="762983"/>
    <lineage>
        <taxon>Bacteria</taxon>
        <taxon>Pseudomonadati</taxon>
        <taxon>Pseudomonadota</taxon>
        <taxon>Gammaproteobacteria</taxon>
        <taxon>Aeromonadales</taxon>
        <taxon>Succinivibrionaceae</taxon>
        <taxon>Succinatimonas</taxon>
    </lineage>
</organism>
<accession>E8LHP9</accession>
<dbReference type="GO" id="GO:0006260">
    <property type="term" value="P:DNA replication"/>
    <property type="evidence" value="ECO:0007669"/>
    <property type="project" value="TreeGrafter"/>
</dbReference>
<gene>
    <name evidence="2" type="ORF">HMPREF9444_00220</name>
</gene>
<evidence type="ECO:0000259" key="1">
    <source>
        <dbReference type="Pfam" id="PF01695"/>
    </source>
</evidence>
<dbReference type="InterPro" id="IPR027417">
    <property type="entry name" value="P-loop_NTPase"/>
</dbReference>
<dbReference type="STRING" id="762983.HMPREF9444_00220"/>
<sequence>MAEKNGKNSIDAVQALIDTIEDISKIKVKLEKDPNFDFKVMKQREAALAAYEIEQSRKADLKSLINKIHKSGRIDAKYTFDTIIKDQLNSKAIGTAQGFCYAVDDATMPMLLIIQGAEGAGKSVLATAIANERLKSSPESVELIYFDELKKSRLFNQSEDREERIERNDRWERFCTVKLLILDGLCQNHEGLQLFDQKIVAELLRTRHDNGLSMVITTVVPFESLHNSIGTHCFESMKDYSVIAESLLGGSRRNPIRFNGRALA</sequence>